<reference evidence="5" key="1">
    <citation type="submission" date="2021-04" db="EMBL/GenBank/DDBJ databases">
        <title>A collection of bacterial strains from the Burkholderia cepacia Research Laboratory and Repository.</title>
        <authorList>
            <person name="Lipuma J."/>
            <person name="Spilker T."/>
        </authorList>
    </citation>
    <scope>NUCLEOTIDE SEQUENCE</scope>
    <source>
        <strain evidence="5">AU36012</strain>
    </source>
</reference>
<accession>A0AA41EEV6</accession>
<dbReference type="EMBL" id="JAGSVG010000049">
    <property type="protein sequence ID" value="MBR8133663.1"/>
    <property type="molecule type" value="Genomic_DNA"/>
</dbReference>
<evidence type="ECO:0000313" key="6">
    <source>
        <dbReference type="Proteomes" id="UP000682266"/>
    </source>
</evidence>
<feature type="domain" description="Acetyl-coenzyme A synthetase N-terminal" evidence="4">
    <location>
        <begin position="32"/>
        <end position="87"/>
    </location>
</feature>
<dbReference type="InterPro" id="IPR032387">
    <property type="entry name" value="ACAS_N"/>
</dbReference>
<evidence type="ECO:0000256" key="2">
    <source>
        <dbReference type="ARBA" id="ARBA00022990"/>
    </source>
</evidence>
<dbReference type="Proteomes" id="UP000682266">
    <property type="component" value="Unassembled WGS sequence"/>
</dbReference>
<dbReference type="GO" id="GO:0003987">
    <property type="term" value="F:acetate-CoA ligase activity"/>
    <property type="evidence" value="ECO:0007669"/>
    <property type="project" value="TreeGrafter"/>
</dbReference>
<evidence type="ECO:0000259" key="4">
    <source>
        <dbReference type="Pfam" id="PF16177"/>
    </source>
</evidence>
<protein>
    <submittedName>
        <fullName evidence="5">AMP-binding protein</fullName>
    </submittedName>
</protein>
<keyword evidence="2" id="KW-0007">Acetylation</keyword>
<feature type="domain" description="AMP-dependent synthetase/ligase" evidence="3">
    <location>
        <begin position="94"/>
        <end position="162"/>
    </location>
</feature>
<dbReference type="PANTHER" id="PTHR24095:SF14">
    <property type="entry name" value="ACETYL-COENZYME A SYNTHETASE 1"/>
    <property type="match status" value="1"/>
</dbReference>
<dbReference type="AlphaFoldDB" id="A0AA41EEV6"/>
<gene>
    <name evidence="5" type="ORF">KDW93_32720</name>
</gene>
<evidence type="ECO:0000313" key="5">
    <source>
        <dbReference type="EMBL" id="MBR8133663.1"/>
    </source>
</evidence>
<evidence type="ECO:0000256" key="1">
    <source>
        <dbReference type="ARBA" id="ARBA00006432"/>
    </source>
</evidence>
<dbReference type="Pfam" id="PF16177">
    <property type="entry name" value="ACAS_N"/>
    <property type="match status" value="1"/>
</dbReference>
<name>A0AA41EEV6_9BURK</name>
<dbReference type="RefSeq" id="WP_212080426.1">
    <property type="nucleotide sequence ID" value="NZ_JAGSVG010000049.1"/>
</dbReference>
<dbReference type="GO" id="GO:0006085">
    <property type="term" value="P:acetyl-CoA biosynthetic process"/>
    <property type="evidence" value="ECO:0007669"/>
    <property type="project" value="TreeGrafter"/>
</dbReference>
<comment type="caution">
    <text evidence="5">The sequence shown here is derived from an EMBL/GenBank/DDBJ whole genome shotgun (WGS) entry which is preliminary data.</text>
</comment>
<organism evidence="5 6">
    <name type="scientific">Burkholderia ambifaria</name>
    <dbReference type="NCBI Taxonomy" id="152480"/>
    <lineage>
        <taxon>Bacteria</taxon>
        <taxon>Pseudomonadati</taxon>
        <taxon>Pseudomonadota</taxon>
        <taxon>Betaproteobacteria</taxon>
        <taxon>Burkholderiales</taxon>
        <taxon>Burkholderiaceae</taxon>
        <taxon>Burkholderia</taxon>
        <taxon>Burkholderia cepacia complex</taxon>
    </lineage>
</organism>
<dbReference type="SUPFAM" id="SSF56801">
    <property type="entry name" value="Acetyl-CoA synthetase-like"/>
    <property type="match status" value="1"/>
</dbReference>
<comment type="similarity">
    <text evidence="1">Belongs to the ATP-dependent AMP-binding enzyme family.</text>
</comment>
<dbReference type="Pfam" id="PF00501">
    <property type="entry name" value="AMP-binding"/>
    <property type="match status" value="1"/>
</dbReference>
<evidence type="ECO:0000259" key="3">
    <source>
        <dbReference type="Pfam" id="PF00501"/>
    </source>
</evidence>
<dbReference type="InterPro" id="IPR000873">
    <property type="entry name" value="AMP-dep_synth/lig_dom"/>
</dbReference>
<feature type="non-terminal residue" evidence="5">
    <location>
        <position position="162"/>
    </location>
</feature>
<dbReference type="Gene3D" id="3.40.50.12780">
    <property type="entry name" value="N-terminal domain of ligase-like"/>
    <property type="match status" value="1"/>
</dbReference>
<dbReference type="InterPro" id="IPR042099">
    <property type="entry name" value="ANL_N_sf"/>
</dbReference>
<dbReference type="PANTHER" id="PTHR24095">
    <property type="entry name" value="ACETYL-COENZYME A SYNTHETASE"/>
    <property type="match status" value="1"/>
</dbReference>
<sequence length="162" mass="17845">MSAIESVLHETRQFAPPAALAKAATISGMPAYQALAAEAERDYEGFWARLAREGLSWHKPFTKVLDESDAPFYKWFDDGELNASYNCLDRHVEAGNGERVAVIFEADDGTVTRVTYADLLARVSRFANALKKRGIAKGDRVVIYMPMSIEGIVAMQACARIG</sequence>
<proteinExistence type="inferred from homology"/>